<dbReference type="Gene3D" id="3.30.530.20">
    <property type="match status" value="1"/>
</dbReference>
<evidence type="ECO:0000313" key="2">
    <source>
        <dbReference type="EMBL" id="TBU35710.1"/>
    </source>
</evidence>
<dbReference type="Pfam" id="PF11274">
    <property type="entry name" value="DUF3074"/>
    <property type="match status" value="1"/>
</dbReference>
<proteinExistence type="predicted"/>
<dbReference type="AlphaFoldDB" id="A0A4Q9N4Z1"/>
<dbReference type="EMBL" id="ML143386">
    <property type="protein sequence ID" value="TBU35710.1"/>
    <property type="molecule type" value="Genomic_DNA"/>
</dbReference>
<gene>
    <name evidence="2" type="ORF">BD311DRAFT_11689</name>
</gene>
<name>A0A4Q9N4Z1_9APHY</name>
<protein>
    <recommendedName>
        <fullName evidence="1">DUF3074 domain-containing protein</fullName>
    </recommendedName>
</protein>
<dbReference type="InterPro" id="IPR023393">
    <property type="entry name" value="START-like_dom_sf"/>
</dbReference>
<feature type="domain" description="DUF3074" evidence="1">
    <location>
        <begin position="64"/>
        <end position="226"/>
    </location>
</feature>
<dbReference type="Proteomes" id="UP000292957">
    <property type="component" value="Unassembled WGS sequence"/>
</dbReference>
<organism evidence="2">
    <name type="scientific">Dichomitus squalens</name>
    <dbReference type="NCBI Taxonomy" id="114155"/>
    <lineage>
        <taxon>Eukaryota</taxon>
        <taxon>Fungi</taxon>
        <taxon>Dikarya</taxon>
        <taxon>Basidiomycota</taxon>
        <taxon>Agaricomycotina</taxon>
        <taxon>Agaricomycetes</taxon>
        <taxon>Polyporales</taxon>
        <taxon>Polyporaceae</taxon>
        <taxon>Dichomitus</taxon>
    </lineage>
</organism>
<dbReference type="InterPro" id="IPR024500">
    <property type="entry name" value="DUF3074"/>
</dbReference>
<dbReference type="PANTHER" id="PTHR40370">
    <property type="entry name" value="EXPRESSED PROTEIN"/>
    <property type="match status" value="1"/>
</dbReference>
<reference evidence="2" key="1">
    <citation type="submission" date="2019-01" db="EMBL/GenBank/DDBJ databases">
        <title>Draft genome sequences of three monokaryotic isolates of the white-rot basidiomycete fungus Dichomitus squalens.</title>
        <authorList>
            <consortium name="DOE Joint Genome Institute"/>
            <person name="Lopez S.C."/>
            <person name="Andreopoulos B."/>
            <person name="Pangilinan J."/>
            <person name="Lipzen A."/>
            <person name="Riley R."/>
            <person name="Ahrendt S."/>
            <person name="Ng V."/>
            <person name="Barry K."/>
            <person name="Daum C."/>
            <person name="Grigoriev I.V."/>
            <person name="Hilden K.S."/>
            <person name="Makela M.R."/>
            <person name="de Vries R.P."/>
        </authorList>
    </citation>
    <scope>NUCLEOTIDE SEQUENCE [LARGE SCALE GENOMIC DNA]</scope>
    <source>
        <strain evidence="2">OM18370.1</strain>
    </source>
</reference>
<dbReference type="PANTHER" id="PTHR40370:SF1">
    <property type="entry name" value="DUF3074 DOMAIN-CONTAINING PROTEIN"/>
    <property type="match status" value="1"/>
</dbReference>
<accession>A0A4Q9N4Z1</accession>
<dbReference type="SUPFAM" id="SSF55961">
    <property type="entry name" value="Bet v1-like"/>
    <property type="match status" value="1"/>
</dbReference>
<evidence type="ECO:0000259" key="1">
    <source>
        <dbReference type="Pfam" id="PF11274"/>
    </source>
</evidence>
<sequence>MSTSEFYLSITPLKLSEIPSEDVIIKAGREVLDDTANWKHGKSFHKNTVKTLSRKKGPKDGAAWHARVSEHDKDEVTFEEFWDKLGKDKANNEMQYIPEIEKVQLIKQISPNQSVWTLFYKFPPPVSPRVFTVVQTIWFSETSPRAGIVVSVPVDVSGDPEAEKLEEIGVKGRYASVERILELDNGKVEWRMATSSTPGGNIPVFIAESSIPGSIANDVKHFLGWLKGVRGSKKADESATGDVAPAATAEVHAAAAEESAVPNAAAVEASAPGAAAGVA</sequence>
<dbReference type="OrthoDB" id="6423603at2759"/>